<dbReference type="InterPro" id="IPR003661">
    <property type="entry name" value="HisK_dim/P_dom"/>
</dbReference>
<dbReference type="Gene3D" id="1.10.287.130">
    <property type="match status" value="1"/>
</dbReference>
<dbReference type="CDD" id="cd00130">
    <property type="entry name" value="PAS"/>
    <property type="match status" value="2"/>
</dbReference>
<dbReference type="NCBIfam" id="TIGR00229">
    <property type="entry name" value="sensory_box"/>
    <property type="match status" value="2"/>
</dbReference>
<evidence type="ECO:0000256" key="3">
    <source>
        <dbReference type="ARBA" id="ARBA00022553"/>
    </source>
</evidence>
<evidence type="ECO:0000256" key="6">
    <source>
        <dbReference type="PROSITE-ProRule" id="PRU00169"/>
    </source>
</evidence>
<dbReference type="Proteomes" id="UP000603912">
    <property type="component" value="Unassembled WGS sequence"/>
</dbReference>
<dbReference type="AlphaFoldDB" id="A0A917MJZ5"/>
<comment type="caution">
    <text evidence="10">The sequence shown here is derived from an EMBL/GenBank/DDBJ whole genome shotgun (WGS) entry which is preliminary data.</text>
</comment>
<keyword evidence="11" id="KW-1185">Reference proteome</keyword>
<dbReference type="Pfam" id="PF08448">
    <property type="entry name" value="PAS_4"/>
    <property type="match status" value="4"/>
</dbReference>
<organism evidence="10 11">
    <name type="scientific">Alsobacter metallidurans</name>
    <dbReference type="NCBI Taxonomy" id="340221"/>
    <lineage>
        <taxon>Bacteria</taxon>
        <taxon>Pseudomonadati</taxon>
        <taxon>Pseudomonadota</taxon>
        <taxon>Alphaproteobacteria</taxon>
        <taxon>Hyphomicrobiales</taxon>
        <taxon>Alsobacteraceae</taxon>
        <taxon>Alsobacter</taxon>
    </lineage>
</organism>
<feature type="domain" description="PAC" evidence="9">
    <location>
        <begin position="117"/>
        <end position="170"/>
    </location>
</feature>
<dbReference type="CDD" id="cd00082">
    <property type="entry name" value="HisKA"/>
    <property type="match status" value="1"/>
</dbReference>
<dbReference type="PANTHER" id="PTHR43065">
    <property type="entry name" value="SENSOR HISTIDINE KINASE"/>
    <property type="match status" value="1"/>
</dbReference>
<dbReference type="InterPro" id="IPR000014">
    <property type="entry name" value="PAS"/>
</dbReference>
<dbReference type="InterPro" id="IPR001789">
    <property type="entry name" value="Sig_transdc_resp-reg_receiver"/>
</dbReference>
<keyword evidence="3 6" id="KW-0597">Phosphoprotein</keyword>
<dbReference type="InterPro" id="IPR003018">
    <property type="entry name" value="GAF"/>
</dbReference>
<gene>
    <name evidence="10" type="ORF">GCM10007036_24520</name>
</gene>
<dbReference type="Gene3D" id="3.30.450.20">
    <property type="entry name" value="PAS domain"/>
    <property type="match status" value="4"/>
</dbReference>
<evidence type="ECO:0000256" key="5">
    <source>
        <dbReference type="ARBA" id="ARBA00022777"/>
    </source>
</evidence>
<dbReference type="Gene3D" id="3.40.50.2300">
    <property type="match status" value="1"/>
</dbReference>
<dbReference type="Gene3D" id="3.30.565.10">
    <property type="entry name" value="Histidine kinase-like ATPase, C-terminal domain"/>
    <property type="match status" value="1"/>
</dbReference>
<feature type="domain" description="Response regulatory" evidence="8">
    <location>
        <begin position="1010"/>
        <end position="1120"/>
    </location>
</feature>
<dbReference type="SMART" id="SM00065">
    <property type="entry name" value="GAF"/>
    <property type="match status" value="1"/>
</dbReference>
<dbReference type="PROSITE" id="PS50109">
    <property type="entry name" value="HIS_KIN"/>
    <property type="match status" value="1"/>
</dbReference>
<dbReference type="SMART" id="SM00387">
    <property type="entry name" value="HATPase_c"/>
    <property type="match status" value="1"/>
</dbReference>
<feature type="domain" description="Histidine kinase" evidence="7">
    <location>
        <begin position="762"/>
        <end position="982"/>
    </location>
</feature>
<evidence type="ECO:0000256" key="4">
    <source>
        <dbReference type="ARBA" id="ARBA00022679"/>
    </source>
</evidence>
<dbReference type="EC" id="2.7.13.3" evidence="2"/>
<dbReference type="InterPro" id="IPR000700">
    <property type="entry name" value="PAS-assoc_C"/>
</dbReference>
<protein>
    <recommendedName>
        <fullName evidence="2">histidine kinase</fullName>
        <ecNumber evidence="2">2.7.13.3</ecNumber>
    </recommendedName>
</protein>
<name>A0A917MJZ5_9HYPH</name>
<evidence type="ECO:0000259" key="8">
    <source>
        <dbReference type="PROSITE" id="PS50110"/>
    </source>
</evidence>
<sequence>MSIEDIKAPDFPFLFTDSETGRMISDFGWSATPLGPLRHWPQSLRTAVGIVLRSPVPMVLLWGPEGVMLYNDAYSLFAGKRHPRLLGSNVREGWPEVADFNDNVMRVGMAGGTLAYRDQELTLYRKGRPEQVWMNLDYSPVPDETGSPGGVLAVVVETTERVMAERRLASEGERLKALFAQAPGFIHVLQGPDHVFDFVNDAFFHLVGGEREVIGKPLREAFPELSDQGFFEIIDDVYASGEPYVGRTMPVLLKSGSTERADERYVDIVYQPIRDDRGRVTGIFGQGTDVTSLVWAEHAVQGREKEFQRLADALPVLVSYMDRAPELRYRFVNRIYEDWFPHRRDEIEGRLVREVVGETAFAKVKPWIDRALAGETVSFEQQMPYQTGGARHVQVEYVPRFDPSGRTEGLYALVQDITEQKEAEAALRENEARLLFLDTLGKQTAKSADADVILGVTTRMLGEHLGVSVCAYADMEPDQDHFTIRGDWSAPGSPSIVGYYSLSAFGKLAVDNLHDGKPLVLSDIASELPPEEAATFLQIGLAATICMPLVKEGRLTALMAIHDKVPRLWAANDLALLAEVTERSWAHIERVRSDASARLSERRFREELEAKVAERTAALQQSERNIRTVLETSHLYLGLLSPEGVVQYVNSTSLAGIGAKLSDVAGAPYWETPWFSGTPGAPEIVRETVKRVARGSAESADLVLNLPAGPRSFEFTMRPVMSRTGEVIALVPEAVDTTARVHAEKALQHAQKMEAIGNLTGGVAHDFNNLLMAVYGSLELLRKRMPKEPQLLRLLDNALEAARRGGSLTKHMLAFARRQDLQSEKVDPEQFLGGMMDLLQHSLGPMIAIETRFAQPLPTIVTDPNQLASALLNLAVNARDAMSGQGRITIAGREETAAIGDGSRLRPGRYVRISVSDSGEGMDEATLKRATEPFFTTKGVGKGTGLGLSMVHGFAAQSGGTLMLRSEPGAGATAEIWLPAFADGEADALNKRALDRAGGPAPSPSQERLTILAVDDDPLVLMNTVEMLEDLGHEVRSAKSGSEALEIMEGFAFDLLITDHAMPHMTGAQLVSAVRERRPDLPVILATGYAELPADVDPTMLRLAKPFLQSELADAAARAMAGRARSHA</sequence>
<dbReference type="SUPFAM" id="SSF55785">
    <property type="entry name" value="PYP-like sensor domain (PAS domain)"/>
    <property type="match status" value="4"/>
</dbReference>
<dbReference type="Pfam" id="PF00072">
    <property type="entry name" value="Response_reg"/>
    <property type="match status" value="1"/>
</dbReference>
<reference evidence="10" key="1">
    <citation type="journal article" date="2014" name="Int. J. Syst. Evol. Microbiol.">
        <title>Complete genome sequence of Corynebacterium casei LMG S-19264T (=DSM 44701T), isolated from a smear-ripened cheese.</title>
        <authorList>
            <consortium name="US DOE Joint Genome Institute (JGI-PGF)"/>
            <person name="Walter F."/>
            <person name="Albersmeier A."/>
            <person name="Kalinowski J."/>
            <person name="Ruckert C."/>
        </authorList>
    </citation>
    <scope>NUCLEOTIDE SEQUENCE</scope>
    <source>
        <strain evidence="10">CGMCC 1.12214</strain>
    </source>
</reference>
<evidence type="ECO:0000256" key="2">
    <source>
        <dbReference type="ARBA" id="ARBA00012438"/>
    </source>
</evidence>
<keyword evidence="4" id="KW-0808">Transferase</keyword>
<dbReference type="SUPFAM" id="SSF52172">
    <property type="entry name" value="CheY-like"/>
    <property type="match status" value="1"/>
</dbReference>
<dbReference type="InterPro" id="IPR003594">
    <property type="entry name" value="HATPase_dom"/>
</dbReference>
<dbReference type="InterPro" id="IPR013656">
    <property type="entry name" value="PAS_4"/>
</dbReference>
<dbReference type="PRINTS" id="PR00344">
    <property type="entry name" value="BCTRLSENSOR"/>
</dbReference>
<dbReference type="Pfam" id="PF01590">
    <property type="entry name" value="GAF"/>
    <property type="match status" value="1"/>
</dbReference>
<dbReference type="InterPro" id="IPR036097">
    <property type="entry name" value="HisK_dim/P_sf"/>
</dbReference>
<evidence type="ECO:0000259" key="9">
    <source>
        <dbReference type="PROSITE" id="PS50113"/>
    </source>
</evidence>
<evidence type="ECO:0000313" key="10">
    <source>
        <dbReference type="EMBL" id="GGH20740.1"/>
    </source>
</evidence>
<dbReference type="PANTHER" id="PTHR43065:SF49">
    <property type="entry name" value="HISTIDINE KINASE"/>
    <property type="match status" value="1"/>
</dbReference>
<dbReference type="PROSITE" id="PS50110">
    <property type="entry name" value="RESPONSE_REGULATORY"/>
    <property type="match status" value="1"/>
</dbReference>
<dbReference type="SUPFAM" id="SSF55781">
    <property type="entry name" value="GAF domain-like"/>
    <property type="match status" value="1"/>
</dbReference>
<feature type="domain" description="PAC" evidence="9">
    <location>
        <begin position="377"/>
        <end position="429"/>
    </location>
</feature>
<comment type="catalytic activity">
    <reaction evidence="1">
        <text>ATP + protein L-histidine = ADP + protein N-phospho-L-histidine.</text>
        <dbReference type="EC" id="2.7.13.3"/>
    </reaction>
</comment>
<dbReference type="InterPro" id="IPR004358">
    <property type="entry name" value="Sig_transdc_His_kin-like_C"/>
</dbReference>
<proteinExistence type="predicted"/>
<dbReference type="GO" id="GO:0000155">
    <property type="term" value="F:phosphorelay sensor kinase activity"/>
    <property type="evidence" value="ECO:0007669"/>
    <property type="project" value="InterPro"/>
</dbReference>
<dbReference type="SUPFAM" id="SSF47384">
    <property type="entry name" value="Homodimeric domain of signal transducing histidine kinase"/>
    <property type="match status" value="1"/>
</dbReference>
<reference evidence="10" key="2">
    <citation type="submission" date="2020-09" db="EMBL/GenBank/DDBJ databases">
        <authorList>
            <person name="Sun Q."/>
            <person name="Zhou Y."/>
        </authorList>
    </citation>
    <scope>NUCLEOTIDE SEQUENCE</scope>
    <source>
        <strain evidence="10">CGMCC 1.12214</strain>
    </source>
</reference>
<dbReference type="Pfam" id="PF02518">
    <property type="entry name" value="HATPase_c"/>
    <property type="match status" value="1"/>
</dbReference>
<dbReference type="InterPro" id="IPR035965">
    <property type="entry name" value="PAS-like_dom_sf"/>
</dbReference>
<accession>A0A917MJZ5</accession>
<dbReference type="SMART" id="SM00388">
    <property type="entry name" value="HisKA"/>
    <property type="match status" value="1"/>
</dbReference>
<dbReference type="PROSITE" id="PS50113">
    <property type="entry name" value="PAC"/>
    <property type="match status" value="3"/>
</dbReference>
<dbReference type="Gene3D" id="3.30.450.40">
    <property type="match status" value="1"/>
</dbReference>
<dbReference type="SUPFAM" id="SSF55874">
    <property type="entry name" value="ATPase domain of HSP90 chaperone/DNA topoisomerase II/histidine kinase"/>
    <property type="match status" value="1"/>
</dbReference>
<dbReference type="InterPro" id="IPR001610">
    <property type="entry name" value="PAC"/>
</dbReference>
<dbReference type="InterPro" id="IPR011006">
    <property type="entry name" value="CheY-like_superfamily"/>
</dbReference>
<dbReference type="InterPro" id="IPR036890">
    <property type="entry name" value="HATPase_C_sf"/>
</dbReference>
<dbReference type="SMART" id="SM00091">
    <property type="entry name" value="PAS"/>
    <property type="match status" value="3"/>
</dbReference>
<feature type="domain" description="PAC" evidence="9">
    <location>
        <begin position="247"/>
        <end position="302"/>
    </location>
</feature>
<evidence type="ECO:0000259" key="7">
    <source>
        <dbReference type="PROSITE" id="PS50109"/>
    </source>
</evidence>
<dbReference type="EMBL" id="BMES01000002">
    <property type="protein sequence ID" value="GGH20740.1"/>
    <property type="molecule type" value="Genomic_DNA"/>
</dbReference>
<dbReference type="Pfam" id="PF00512">
    <property type="entry name" value="HisKA"/>
    <property type="match status" value="1"/>
</dbReference>
<evidence type="ECO:0000256" key="1">
    <source>
        <dbReference type="ARBA" id="ARBA00000085"/>
    </source>
</evidence>
<feature type="modified residue" description="4-aspartylphosphate" evidence="6">
    <location>
        <position position="1059"/>
    </location>
</feature>
<dbReference type="InterPro" id="IPR005467">
    <property type="entry name" value="His_kinase_dom"/>
</dbReference>
<dbReference type="SMART" id="SM00086">
    <property type="entry name" value="PAC"/>
    <property type="match status" value="3"/>
</dbReference>
<evidence type="ECO:0000313" key="11">
    <source>
        <dbReference type="Proteomes" id="UP000603912"/>
    </source>
</evidence>
<dbReference type="InterPro" id="IPR029016">
    <property type="entry name" value="GAF-like_dom_sf"/>
</dbReference>
<keyword evidence="5" id="KW-0418">Kinase</keyword>
<dbReference type="SMART" id="SM00448">
    <property type="entry name" value="REC"/>
    <property type="match status" value="1"/>
</dbReference>